<dbReference type="PANTHER" id="PTHR44846:SF17">
    <property type="entry name" value="GNTR-FAMILY TRANSCRIPTIONAL REGULATOR"/>
    <property type="match status" value="1"/>
</dbReference>
<dbReference type="InterPro" id="IPR028978">
    <property type="entry name" value="Chorismate_lyase_/UTRA_dom_sf"/>
</dbReference>
<dbReference type="Pfam" id="PF00392">
    <property type="entry name" value="GntR"/>
    <property type="match status" value="1"/>
</dbReference>
<organism evidence="5 6">
    <name type="scientific">Patulibacter medicamentivorans</name>
    <dbReference type="NCBI Taxonomy" id="1097667"/>
    <lineage>
        <taxon>Bacteria</taxon>
        <taxon>Bacillati</taxon>
        <taxon>Actinomycetota</taxon>
        <taxon>Thermoleophilia</taxon>
        <taxon>Solirubrobacterales</taxon>
        <taxon>Patulibacteraceae</taxon>
        <taxon>Patulibacter</taxon>
    </lineage>
</organism>
<dbReference type="InterPro" id="IPR036388">
    <property type="entry name" value="WH-like_DNA-bd_sf"/>
</dbReference>
<dbReference type="Gene3D" id="1.10.10.10">
    <property type="entry name" value="Winged helix-like DNA-binding domain superfamily/Winged helix DNA-binding domain"/>
    <property type="match status" value="1"/>
</dbReference>
<dbReference type="PRINTS" id="PR00035">
    <property type="entry name" value="HTHGNTR"/>
</dbReference>
<dbReference type="SMART" id="SM00866">
    <property type="entry name" value="UTRA"/>
    <property type="match status" value="1"/>
</dbReference>
<evidence type="ECO:0000313" key="6">
    <source>
        <dbReference type="Proteomes" id="UP000005143"/>
    </source>
</evidence>
<proteinExistence type="predicted"/>
<dbReference type="Proteomes" id="UP000005143">
    <property type="component" value="Unassembled WGS sequence"/>
</dbReference>
<dbReference type="GO" id="GO:0003700">
    <property type="term" value="F:DNA-binding transcription factor activity"/>
    <property type="evidence" value="ECO:0007669"/>
    <property type="project" value="InterPro"/>
</dbReference>
<evidence type="ECO:0000256" key="1">
    <source>
        <dbReference type="ARBA" id="ARBA00023015"/>
    </source>
</evidence>
<dbReference type="GO" id="GO:0003677">
    <property type="term" value="F:DNA binding"/>
    <property type="evidence" value="ECO:0007669"/>
    <property type="project" value="UniProtKB-KW"/>
</dbReference>
<dbReference type="Pfam" id="PF07702">
    <property type="entry name" value="UTRA"/>
    <property type="match status" value="1"/>
</dbReference>
<dbReference type="RefSeq" id="WP_007576724.1">
    <property type="nucleotide sequence ID" value="NZ_AGUD01000241.1"/>
</dbReference>
<dbReference type="GO" id="GO:0045892">
    <property type="term" value="P:negative regulation of DNA-templated transcription"/>
    <property type="evidence" value="ECO:0007669"/>
    <property type="project" value="TreeGrafter"/>
</dbReference>
<dbReference type="InterPro" id="IPR050679">
    <property type="entry name" value="Bact_HTH_transcr_reg"/>
</dbReference>
<feature type="domain" description="HTH gntR-type" evidence="4">
    <location>
        <begin position="8"/>
        <end position="75"/>
    </location>
</feature>
<dbReference type="PANTHER" id="PTHR44846">
    <property type="entry name" value="MANNOSYL-D-GLYCERATE TRANSPORT/METABOLISM SYSTEM REPRESSOR MNGR-RELATED"/>
    <property type="match status" value="1"/>
</dbReference>
<evidence type="ECO:0000313" key="5">
    <source>
        <dbReference type="EMBL" id="EHN10088.1"/>
    </source>
</evidence>
<evidence type="ECO:0000256" key="2">
    <source>
        <dbReference type="ARBA" id="ARBA00023125"/>
    </source>
</evidence>
<dbReference type="EMBL" id="AGUD01000241">
    <property type="protein sequence ID" value="EHN10088.1"/>
    <property type="molecule type" value="Genomic_DNA"/>
</dbReference>
<keyword evidence="3" id="KW-0804">Transcription</keyword>
<evidence type="ECO:0000256" key="3">
    <source>
        <dbReference type="ARBA" id="ARBA00023163"/>
    </source>
</evidence>
<dbReference type="SMART" id="SM00345">
    <property type="entry name" value="HTH_GNTR"/>
    <property type="match status" value="1"/>
</dbReference>
<dbReference type="InterPro" id="IPR000524">
    <property type="entry name" value="Tscrpt_reg_HTH_GntR"/>
</dbReference>
<evidence type="ECO:0000259" key="4">
    <source>
        <dbReference type="PROSITE" id="PS50949"/>
    </source>
</evidence>
<name>H0E887_9ACTN</name>
<keyword evidence="6" id="KW-1185">Reference proteome</keyword>
<dbReference type="SUPFAM" id="SSF64288">
    <property type="entry name" value="Chorismate lyase-like"/>
    <property type="match status" value="1"/>
</dbReference>
<dbReference type="Gene3D" id="3.40.1410.10">
    <property type="entry name" value="Chorismate lyase-like"/>
    <property type="match status" value="1"/>
</dbReference>
<protein>
    <submittedName>
        <fullName evidence="5">Transcriptional regulator GntR family</fullName>
    </submittedName>
</protein>
<comment type="caution">
    <text evidence="5">The sequence shown here is derived from an EMBL/GenBank/DDBJ whole genome shotgun (WGS) entry which is preliminary data.</text>
</comment>
<dbReference type="InterPro" id="IPR036390">
    <property type="entry name" value="WH_DNA-bd_sf"/>
</dbReference>
<accession>H0E887</accession>
<dbReference type="InterPro" id="IPR011663">
    <property type="entry name" value="UTRA"/>
</dbReference>
<dbReference type="CDD" id="cd07377">
    <property type="entry name" value="WHTH_GntR"/>
    <property type="match status" value="1"/>
</dbReference>
<sequence length="242" mass="26473">MPGGRGARSLTERTRQALLEQIHDGAFADDRLPPEAELAVQLGVSRTTLRAALHGLEADGLLTRRRRFGTFVNRHVLRSAMRLNRLVPFSTLIAQQGHEPGVRQSHRVAPASAAIAEVLRVAEGAPCVHVDRLLLAGGDPVITVEDVVPVAWLAVPLEQVHLGDSTFEFIAHSCRTPVDYSATDILARVARDGEPAGLLVVDGEPYTELLETHFSRDHDVVGLSRVRVDGSRVRLSFIRRDT</sequence>
<reference evidence="5 6" key="1">
    <citation type="journal article" date="2013" name="Biodegradation">
        <title>Quantitative proteomic analysis of ibuprofen-degrading Patulibacter sp. strain I11.</title>
        <authorList>
            <person name="Almeida B."/>
            <person name="Kjeldal H."/>
            <person name="Lolas I."/>
            <person name="Knudsen A.D."/>
            <person name="Carvalho G."/>
            <person name="Nielsen K.L."/>
            <person name="Barreto Crespo M.T."/>
            <person name="Stensballe A."/>
            <person name="Nielsen J.L."/>
        </authorList>
    </citation>
    <scope>NUCLEOTIDE SEQUENCE [LARGE SCALE GENOMIC DNA]</scope>
    <source>
        <strain evidence="5 6">I11</strain>
    </source>
</reference>
<dbReference type="AlphaFoldDB" id="H0E887"/>
<gene>
    <name evidence="5" type="ORF">PAI11_30480</name>
</gene>
<dbReference type="SUPFAM" id="SSF46785">
    <property type="entry name" value="Winged helix' DNA-binding domain"/>
    <property type="match status" value="1"/>
</dbReference>
<keyword evidence="2" id="KW-0238">DNA-binding</keyword>
<keyword evidence="1" id="KW-0805">Transcription regulation</keyword>
<dbReference type="PROSITE" id="PS50949">
    <property type="entry name" value="HTH_GNTR"/>
    <property type="match status" value="1"/>
</dbReference>